<sequence length="180" mass="19306">MATLVPYGVAALLVSPTLSSLFFEPWAIFRDAYFATVLVSLSPPPIITRTCEKQYLSYVPPSKSLPLPLLADPGSIDFTVVILTYNETVRLPFMPASTLSHLTANPARTYEILILGDGSSGGTTKKALALRRCLSLRLSITMSMNAYRVASATSTVPQVLTLAEKNIAGCGSDHYSGSDC</sequence>
<keyword evidence="2" id="KW-1185">Reference proteome</keyword>
<evidence type="ECO:0000313" key="1">
    <source>
        <dbReference type="EMBL" id="KZP17598.1"/>
    </source>
</evidence>
<proteinExistence type="predicted"/>
<organism evidence="1 2">
    <name type="scientific">Athelia psychrophila</name>
    <dbReference type="NCBI Taxonomy" id="1759441"/>
    <lineage>
        <taxon>Eukaryota</taxon>
        <taxon>Fungi</taxon>
        <taxon>Dikarya</taxon>
        <taxon>Basidiomycota</taxon>
        <taxon>Agaricomycotina</taxon>
        <taxon>Agaricomycetes</taxon>
        <taxon>Agaricomycetidae</taxon>
        <taxon>Atheliales</taxon>
        <taxon>Atheliaceae</taxon>
        <taxon>Athelia</taxon>
    </lineage>
</organism>
<dbReference type="Proteomes" id="UP000076532">
    <property type="component" value="Unassembled WGS sequence"/>
</dbReference>
<dbReference type="EMBL" id="KV417581">
    <property type="protein sequence ID" value="KZP17598.1"/>
    <property type="molecule type" value="Genomic_DNA"/>
</dbReference>
<accession>A0A166G966</accession>
<dbReference type="AlphaFoldDB" id="A0A166G966"/>
<name>A0A166G966_9AGAM</name>
<evidence type="ECO:0000313" key="2">
    <source>
        <dbReference type="Proteomes" id="UP000076532"/>
    </source>
</evidence>
<gene>
    <name evidence="1" type="ORF">FIBSPDRAFT_894176</name>
</gene>
<reference evidence="1 2" key="1">
    <citation type="journal article" date="2016" name="Mol. Biol. Evol.">
        <title>Comparative Genomics of Early-Diverging Mushroom-Forming Fungi Provides Insights into the Origins of Lignocellulose Decay Capabilities.</title>
        <authorList>
            <person name="Nagy L.G."/>
            <person name="Riley R."/>
            <person name="Tritt A."/>
            <person name="Adam C."/>
            <person name="Daum C."/>
            <person name="Floudas D."/>
            <person name="Sun H."/>
            <person name="Yadav J.S."/>
            <person name="Pangilinan J."/>
            <person name="Larsson K.H."/>
            <person name="Matsuura K."/>
            <person name="Barry K."/>
            <person name="Labutti K."/>
            <person name="Kuo R."/>
            <person name="Ohm R.A."/>
            <person name="Bhattacharya S.S."/>
            <person name="Shirouzu T."/>
            <person name="Yoshinaga Y."/>
            <person name="Martin F.M."/>
            <person name="Grigoriev I.V."/>
            <person name="Hibbett D.S."/>
        </authorList>
    </citation>
    <scope>NUCLEOTIDE SEQUENCE [LARGE SCALE GENOMIC DNA]</scope>
    <source>
        <strain evidence="1 2">CBS 109695</strain>
    </source>
</reference>
<protein>
    <submittedName>
        <fullName evidence="1">Glycosyltransferase family 2 protein</fullName>
    </submittedName>
</protein>
<dbReference type="OrthoDB" id="3784at2759"/>
<dbReference type="STRING" id="436010.A0A166G966"/>